<keyword evidence="3 7" id="KW-0812">Transmembrane</keyword>
<keyword evidence="9" id="KW-1185">Reference proteome</keyword>
<reference evidence="9" key="1">
    <citation type="journal article" date="2019" name="Int. J. Syst. Evol. Microbiol.">
        <title>The Global Catalogue of Microorganisms (GCM) 10K type strain sequencing project: providing services to taxonomists for standard genome sequencing and annotation.</title>
        <authorList>
            <consortium name="The Broad Institute Genomics Platform"/>
            <consortium name="The Broad Institute Genome Sequencing Center for Infectious Disease"/>
            <person name="Wu L."/>
            <person name="Ma J."/>
        </authorList>
    </citation>
    <scope>NUCLEOTIDE SEQUENCE [LARGE SCALE GENOMIC DNA]</scope>
    <source>
        <strain evidence="9">JCM 9651</strain>
    </source>
</reference>
<protein>
    <recommendedName>
        <fullName evidence="10">MFS transporter</fullName>
    </recommendedName>
</protein>
<evidence type="ECO:0000313" key="8">
    <source>
        <dbReference type="EMBL" id="GAA3369864.1"/>
    </source>
</evidence>
<dbReference type="SUPFAM" id="SSF103473">
    <property type="entry name" value="MFS general substrate transporter"/>
    <property type="match status" value="1"/>
</dbReference>
<proteinExistence type="predicted"/>
<evidence type="ECO:0000256" key="6">
    <source>
        <dbReference type="SAM" id="MobiDB-lite"/>
    </source>
</evidence>
<feature type="region of interest" description="Disordered" evidence="6">
    <location>
        <begin position="1"/>
        <end position="30"/>
    </location>
</feature>
<evidence type="ECO:0000313" key="9">
    <source>
        <dbReference type="Proteomes" id="UP001499990"/>
    </source>
</evidence>
<dbReference type="PANTHER" id="PTHR23513:SF6">
    <property type="entry name" value="MAJOR FACILITATOR SUPERFAMILY ASSOCIATED DOMAIN-CONTAINING PROTEIN"/>
    <property type="match status" value="1"/>
</dbReference>
<evidence type="ECO:0000256" key="1">
    <source>
        <dbReference type="ARBA" id="ARBA00004651"/>
    </source>
</evidence>
<feature type="transmembrane region" description="Helical" evidence="7">
    <location>
        <begin position="110"/>
        <end position="128"/>
    </location>
</feature>
<feature type="transmembrane region" description="Helical" evidence="7">
    <location>
        <begin position="82"/>
        <end position="103"/>
    </location>
</feature>
<comment type="subcellular location">
    <subcellularLocation>
        <location evidence="1">Cell membrane</location>
        <topology evidence="1">Multi-pass membrane protein</topology>
    </subcellularLocation>
</comment>
<dbReference type="Proteomes" id="UP001499990">
    <property type="component" value="Unassembled WGS sequence"/>
</dbReference>
<comment type="caution">
    <text evidence="8">The sequence shown here is derived from an EMBL/GenBank/DDBJ whole genome shotgun (WGS) entry which is preliminary data.</text>
</comment>
<name>A0ABP6S756_9ACTN</name>
<evidence type="ECO:0000256" key="3">
    <source>
        <dbReference type="ARBA" id="ARBA00022692"/>
    </source>
</evidence>
<evidence type="ECO:0000256" key="2">
    <source>
        <dbReference type="ARBA" id="ARBA00022475"/>
    </source>
</evidence>
<organism evidence="8 9">
    <name type="scientific">Streptomyces sannanensis</name>
    <dbReference type="NCBI Taxonomy" id="285536"/>
    <lineage>
        <taxon>Bacteria</taxon>
        <taxon>Bacillati</taxon>
        <taxon>Actinomycetota</taxon>
        <taxon>Actinomycetes</taxon>
        <taxon>Kitasatosporales</taxon>
        <taxon>Streptomycetaceae</taxon>
        <taxon>Streptomyces</taxon>
    </lineage>
</organism>
<evidence type="ECO:0000256" key="4">
    <source>
        <dbReference type="ARBA" id="ARBA00022989"/>
    </source>
</evidence>
<dbReference type="PANTHER" id="PTHR23513">
    <property type="entry name" value="INTEGRAL MEMBRANE EFFLUX PROTEIN-RELATED"/>
    <property type="match status" value="1"/>
</dbReference>
<keyword evidence="2" id="KW-1003">Cell membrane</keyword>
<evidence type="ECO:0000256" key="7">
    <source>
        <dbReference type="SAM" id="Phobius"/>
    </source>
</evidence>
<gene>
    <name evidence="8" type="ORF">GCM10020367_14220</name>
</gene>
<dbReference type="InterPro" id="IPR036259">
    <property type="entry name" value="MFS_trans_sf"/>
</dbReference>
<feature type="transmembrane region" description="Helical" evidence="7">
    <location>
        <begin position="48"/>
        <end position="70"/>
    </location>
</feature>
<keyword evidence="5 7" id="KW-0472">Membrane</keyword>
<sequence length="129" mass="12988">MPPGATRGHVMSQEGGRVRESTPVPDASERGFAEGARTLWNSPVLRPLVLAGGATMLLAGLNGAAVYAVADKGLGHSPTYVGVLYAVQGAGSVAAGLLAGPLMRRLPERTFAAAGIALFAAGVALRALP</sequence>
<dbReference type="EMBL" id="BAAAYL010000001">
    <property type="protein sequence ID" value="GAA3369864.1"/>
    <property type="molecule type" value="Genomic_DNA"/>
</dbReference>
<accession>A0ABP6S756</accession>
<evidence type="ECO:0008006" key="10">
    <source>
        <dbReference type="Google" id="ProtNLM"/>
    </source>
</evidence>
<evidence type="ECO:0000256" key="5">
    <source>
        <dbReference type="ARBA" id="ARBA00023136"/>
    </source>
</evidence>
<dbReference type="Gene3D" id="1.20.1250.20">
    <property type="entry name" value="MFS general substrate transporter like domains"/>
    <property type="match status" value="1"/>
</dbReference>
<keyword evidence="4 7" id="KW-1133">Transmembrane helix</keyword>